<evidence type="ECO:0000313" key="2">
    <source>
        <dbReference type="Proteomes" id="UP000018888"/>
    </source>
</evidence>
<gene>
    <name evidence="1" type="ORF">GLOIN_2v1541965</name>
</gene>
<dbReference type="VEuPathDB" id="FungiDB:RhiirFUN_021954"/>
<proteinExistence type="predicted"/>
<dbReference type="EMBL" id="AUPC02000035">
    <property type="protein sequence ID" value="POG78099.1"/>
    <property type="molecule type" value="Genomic_DNA"/>
</dbReference>
<evidence type="ECO:0000313" key="1">
    <source>
        <dbReference type="EMBL" id="POG78099.1"/>
    </source>
</evidence>
<sequence>MRIITNNFMFIRDYRKNKKHYEEDKENNNICQKYNTRLLQLSTFSCGIFESLLTDNLIMGSFKSLSESSNDSVNCENTKVYQLQTERCNLIEVLLYLDSIDKLLQSWQNIIKKIACEAIPKKPGIQWLTTWSSHLELYLNNYQCSGVWYEEFLTVTKLHTSSTLRLVAYLLLQKVIEHTFRKKAIKKDQAADCNLIPENIIVLEPIEASKFSYIVGWVVYKLTKSDKQTKSHPQFKAICSHLEILNSEQVVYEQDVRSQITNVIPGQEFLEFMYKMESLILLLFEKHKELGPNTLQYIYNSLLGNLPLLQSFNILLDFADQQNLKTLRKDTQTISRKENKPTLIKKENIPQYPLLGLGYLQILAKLDDAEEVFSKIFQVVELQWLLWAFGDNVKNKRKKILIPLIFDHLKKGTQFCEEALLKRFMFAL</sequence>
<comment type="caution">
    <text evidence="1">The sequence shown here is derived from an EMBL/GenBank/DDBJ whole genome shotgun (WGS) entry which is preliminary data.</text>
</comment>
<reference evidence="1 2" key="2">
    <citation type="journal article" date="2018" name="New Phytol.">
        <title>High intraspecific genome diversity in the model arbuscular mycorrhizal symbiont Rhizophagus irregularis.</title>
        <authorList>
            <person name="Chen E.C.H."/>
            <person name="Morin E."/>
            <person name="Beaudet D."/>
            <person name="Noel J."/>
            <person name="Yildirir G."/>
            <person name="Ndikumana S."/>
            <person name="Charron P."/>
            <person name="St-Onge C."/>
            <person name="Giorgi J."/>
            <person name="Kruger M."/>
            <person name="Marton T."/>
            <person name="Ropars J."/>
            <person name="Grigoriev I.V."/>
            <person name="Hainaut M."/>
            <person name="Henrissat B."/>
            <person name="Roux C."/>
            <person name="Martin F."/>
            <person name="Corradi N."/>
        </authorList>
    </citation>
    <scope>NUCLEOTIDE SEQUENCE [LARGE SCALE GENOMIC DNA]</scope>
    <source>
        <strain evidence="1 2">DAOM 197198</strain>
    </source>
</reference>
<accession>A0A2P4QKB6</accession>
<name>A0A2P4QKB6_RHIID</name>
<organism evidence="1 2">
    <name type="scientific">Rhizophagus irregularis (strain DAOM 181602 / DAOM 197198 / MUCL 43194)</name>
    <name type="common">Arbuscular mycorrhizal fungus</name>
    <name type="synonym">Glomus intraradices</name>
    <dbReference type="NCBI Taxonomy" id="747089"/>
    <lineage>
        <taxon>Eukaryota</taxon>
        <taxon>Fungi</taxon>
        <taxon>Fungi incertae sedis</taxon>
        <taxon>Mucoromycota</taxon>
        <taxon>Glomeromycotina</taxon>
        <taxon>Glomeromycetes</taxon>
        <taxon>Glomerales</taxon>
        <taxon>Glomeraceae</taxon>
        <taxon>Rhizophagus</taxon>
    </lineage>
</organism>
<keyword evidence="2" id="KW-1185">Reference proteome</keyword>
<protein>
    <submittedName>
        <fullName evidence="1">Uncharacterized protein</fullName>
    </submittedName>
</protein>
<reference evidence="1 2" key="1">
    <citation type="journal article" date="2013" name="Proc. Natl. Acad. Sci. U.S.A.">
        <title>Genome of an arbuscular mycorrhizal fungus provides insight into the oldest plant symbiosis.</title>
        <authorList>
            <person name="Tisserant E."/>
            <person name="Malbreil M."/>
            <person name="Kuo A."/>
            <person name="Kohler A."/>
            <person name="Symeonidi A."/>
            <person name="Balestrini R."/>
            <person name="Charron P."/>
            <person name="Duensing N."/>
            <person name="Frei Dit Frey N."/>
            <person name="Gianinazzi-Pearson V."/>
            <person name="Gilbert L.B."/>
            <person name="Handa Y."/>
            <person name="Herr J.R."/>
            <person name="Hijri M."/>
            <person name="Koul R."/>
            <person name="Kawaguchi M."/>
            <person name="Krajinski F."/>
            <person name="Lammers P.J."/>
            <person name="Masclaux F.G."/>
            <person name="Murat C."/>
            <person name="Morin E."/>
            <person name="Ndikumana S."/>
            <person name="Pagni M."/>
            <person name="Petitpierre D."/>
            <person name="Requena N."/>
            <person name="Rosikiewicz P."/>
            <person name="Riley R."/>
            <person name="Saito K."/>
            <person name="San Clemente H."/>
            <person name="Shapiro H."/>
            <person name="van Tuinen D."/>
            <person name="Becard G."/>
            <person name="Bonfante P."/>
            <person name="Paszkowski U."/>
            <person name="Shachar-Hill Y.Y."/>
            <person name="Tuskan G.A."/>
            <person name="Young P.W."/>
            <person name="Sanders I.R."/>
            <person name="Henrissat B."/>
            <person name="Rensing S.A."/>
            <person name="Grigoriev I.V."/>
            <person name="Corradi N."/>
            <person name="Roux C."/>
            <person name="Martin F."/>
        </authorList>
    </citation>
    <scope>NUCLEOTIDE SEQUENCE [LARGE SCALE GENOMIC DNA]</scope>
    <source>
        <strain evidence="1 2">DAOM 197198</strain>
    </source>
</reference>
<dbReference type="Proteomes" id="UP000018888">
    <property type="component" value="Unassembled WGS sequence"/>
</dbReference>
<dbReference type="AlphaFoldDB" id="A0A2P4QKB6"/>